<protein>
    <submittedName>
        <fullName evidence="2">Uncharacterized protein</fullName>
    </submittedName>
</protein>
<proteinExistence type="predicted"/>
<dbReference type="AlphaFoldDB" id="A0A1H9Q4E6"/>
<reference evidence="3" key="1">
    <citation type="submission" date="2016-10" db="EMBL/GenBank/DDBJ databases">
        <authorList>
            <person name="Varghese N."/>
            <person name="Submissions S."/>
        </authorList>
    </citation>
    <scope>NUCLEOTIDE SEQUENCE [LARGE SCALE GENOMIC DNA]</scope>
    <source>
        <strain evidence="3">CGMCC 4.6825</strain>
    </source>
</reference>
<keyword evidence="3" id="KW-1185">Reference proteome</keyword>
<dbReference type="EMBL" id="FOGO01000002">
    <property type="protein sequence ID" value="SER54723.1"/>
    <property type="molecule type" value="Genomic_DNA"/>
</dbReference>
<gene>
    <name evidence="2" type="ORF">SAMN05421870_102424</name>
</gene>
<evidence type="ECO:0000313" key="3">
    <source>
        <dbReference type="Proteomes" id="UP000182841"/>
    </source>
</evidence>
<evidence type="ECO:0000313" key="2">
    <source>
        <dbReference type="EMBL" id="SER54723.1"/>
    </source>
</evidence>
<dbReference type="RefSeq" id="WP_074999129.1">
    <property type="nucleotide sequence ID" value="NZ_FOGO01000002.1"/>
</dbReference>
<name>A0A1H9Q4E6_9ACTN</name>
<dbReference type="Proteomes" id="UP000182841">
    <property type="component" value="Unassembled WGS sequence"/>
</dbReference>
<organism evidence="2 3">
    <name type="scientific">Streptomyces qinglanensis</name>
    <dbReference type="NCBI Taxonomy" id="943816"/>
    <lineage>
        <taxon>Bacteria</taxon>
        <taxon>Bacillati</taxon>
        <taxon>Actinomycetota</taxon>
        <taxon>Actinomycetes</taxon>
        <taxon>Kitasatosporales</taxon>
        <taxon>Streptomycetaceae</taxon>
        <taxon>Streptomyces</taxon>
    </lineage>
</organism>
<feature type="region of interest" description="Disordered" evidence="1">
    <location>
        <begin position="69"/>
        <end position="106"/>
    </location>
</feature>
<accession>A0A1H9Q4E6</accession>
<sequence length="248" mass="26413">MFTESVLLESRSARSGMTHRIDALDDVKALPRPATGAPATTREVADYFDVPVRVVEALAAQHREELLGSGMALPDGAGPGGRPAGAPPRSPEQAPGGARLRGSSPVFSPRAMLTTAMLLRGSPTARRIRRRLLALDAAARAHPRVETVRQSVEELGRTVRTLAAGYGALDRGVGRLEATGAELVSVLRDLVPVVGVLSSRAERVDHRLAETERRTERAEERVCALSRRLADLTERTGAGESGGRPAPE</sequence>
<evidence type="ECO:0000256" key="1">
    <source>
        <dbReference type="SAM" id="MobiDB-lite"/>
    </source>
</evidence>
<dbReference type="OrthoDB" id="3527311at2"/>